<dbReference type="Proteomes" id="UP000821865">
    <property type="component" value="Chromosome 1"/>
</dbReference>
<comment type="caution">
    <text evidence="1">The sequence shown here is derived from an EMBL/GenBank/DDBJ whole genome shotgun (WGS) entry which is preliminary data.</text>
</comment>
<dbReference type="EMBL" id="CM023470">
    <property type="protein sequence ID" value="KAH7977526.1"/>
    <property type="molecule type" value="Genomic_DNA"/>
</dbReference>
<accession>A0ACB8DT68</accession>
<sequence>MHPDRHKGRRQARAQALARIFGDGTSDTPVLYTDVARYPQRRAVCVVVLDSTDTLRASATFNTVDSGTAEEAAVALAIVHASTIPAPDGPITAVTDSQTACRT</sequence>
<name>A0ACB8DT68_DERSI</name>
<keyword evidence="2" id="KW-1185">Reference proteome</keyword>
<evidence type="ECO:0000313" key="1">
    <source>
        <dbReference type="EMBL" id="KAH7977526.1"/>
    </source>
</evidence>
<organism evidence="1 2">
    <name type="scientific">Dermacentor silvarum</name>
    <name type="common">Tick</name>
    <dbReference type="NCBI Taxonomy" id="543639"/>
    <lineage>
        <taxon>Eukaryota</taxon>
        <taxon>Metazoa</taxon>
        <taxon>Ecdysozoa</taxon>
        <taxon>Arthropoda</taxon>
        <taxon>Chelicerata</taxon>
        <taxon>Arachnida</taxon>
        <taxon>Acari</taxon>
        <taxon>Parasitiformes</taxon>
        <taxon>Ixodida</taxon>
        <taxon>Ixodoidea</taxon>
        <taxon>Ixodidae</taxon>
        <taxon>Rhipicephalinae</taxon>
        <taxon>Dermacentor</taxon>
    </lineage>
</organism>
<proteinExistence type="predicted"/>
<evidence type="ECO:0000313" key="2">
    <source>
        <dbReference type="Proteomes" id="UP000821865"/>
    </source>
</evidence>
<reference evidence="1" key="1">
    <citation type="submission" date="2020-05" db="EMBL/GenBank/DDBJ databases">
        <title>Large-scale comparative analyses of tick genomes elucidate their genetic diversity and vector capacities.</title>
        <authorList>
            <person name="Jia N."/>
            <person name="Wang J."/>
            <person name="Shi W."/>
            <person name="Du L."/>
            <person name="Sun Y."/>
            <person name="Zhan W."/>
            <person name="Jiang J."/>
            <person name="Wang Q."/>
            <person name="Zhang B."/>
            <person name="Ji P."/>
            <person name="Sakyi L.B."/>
            <person name="Cui X."/>
            <person name="Yuan T."/>
            <person name="Jiang B."/>
            <person name="Yang W."/>
            <person name="Lam T.T.-Y."/>
            <person name="Chang Q."/>
            <person name="Ding S."/>
            <person name="Wang X."/>
            <person name="Zhu J."/>
            <person name="Ruan X."/>
            <person name="Zhao L."/>
            <person name="Wei J."/>
            <person name="Que T."/>
            <person name="Du C."/>
            <person name="Cheng J."/>
            <person name="Dai P."/>
            <person name="Han X."/>
            <person name="Huang E."/>
            <person name="Gao Y."/>
            <person name="Liu J."/>
            <person name="Shao H."/>
            <person name="Ye R."/>
            <person name="Li L."/>
            <person name="Wei W."/>
            <person name="Wang X."/>
            <person name="Wang C."/>
            <person name="Yang T."/>
            <person name="Huo Q."/>
            <person name="Li W."/>
            <person name="Guo W."/>
            <person name="Chen H."/>
            <person name="Zhou L."/>
            <person name="Ni X."/>
            <person name="Tian J."/>
            <person name="Zhou Y."/>
            <person name="Sheng Y."/>
            <person name="Liu T."/>
            <person name="Pan Y."/>
            <person name="Xia L."/>
            <person name="Li J."/>
            <person name="Zhao F."/>
            <person name="Cao W."/>
        </authorList>
    </citation>
    <scope>NUCLEOTIDE SEQUENCE</scope>
    <source>
        <strain evidence="1">Dsil-2018</strain>
    </source>
</reference>
<gene>
    <name evidence="1" type="ORF">HPB49_002170</name>
</gene>
<protein>
    <submittedName>
        <fullName evidence="1">Uncharacterized protein</fullName>
    </submittedName>
</protein>